<sequence>MNAEVEDNIRRNIPWGQLPAHIKQLLGNSSKEYGKTVISFSIKNQLRYRGNLVRQVLKDEKRYYERVIAYSRERLMLFPYHLADMIVKGLRITPFNYYISVVERLMQAEKSYDTLPNFTAADCLRLLGIGRNEYIEIMNKSRSNRGRLFGKRNVRGLLPRVPCDVHIEPWWRVEIGMVLEDDIKMVNVEELEVIDRLIDYGSHAAGELDYHVVLSLYKKGLIYLDVPVTAVDRIQVPPLQGFVMNRVLGDYFETLLYKIFVSIDEHMTIGELAGVLQVETELVKQAVSLYCRLGFARKLDPETEQAKSRRHSSWRNLPLPVAKNVDITPLTLNLNRDNSLDLSNELQSPRSETPESPSSNSLSKSGQRVAFLFDSTLTAFLMMGNLSPGLKKHAVTMFEVGKLSDESLDSFLAELEKVSVLDAEGEGEARRYFDHAVILRSTVLALRKLPSAGLDLVRLESLHSLDEATYTRLLQKKYKLLVSMAPLSREVRPVASLSPPHLGPPVPEVNSIWFKLFLYHMTGYGPPSLLLVKGTTLKQLPRMFLGFSRLLVMAWPHEPAVLPVANIMYVNAALQYSPVLLQAYGVHQPAQTHIKPFPFRPDTPARGQGECINAGLEWQNHPAVRNLSGLVDLERNCGYLTFINIGVRDLGCANRDPIVRLGRIHKSSANPGVAKPQRQLNQNNNHELNHIFKKSGEPTSLTNENFSFTNEYRSDKTNQNELNQNKSLPLDDAERKLQSPVESHFAVTPVTNSETSSPANGFINQDSTDLLKEELDQLDKDSHSIENLPLEEKIMNRSIQSLISFDTLLSPTDENISMFSRNEDQPNTTAVEDCPVGDTFNTKIIEQEDEPLGEVWTLLDCHFGIPLFDVDANTKICDAIISGGLCDTTSLNNLTESSRRLGSGLLEFISQCQYYPGENMGIIKRGRLTPLPKHNLIFDNGRVSEWSGK</sequence>
<dbReference type="Proteomes" id="UP000801492">
    <property type="component" value="Unassembled WGS sequence"/>
</dbReference>
<evidence type="ECO:0000259" key="4">
    <source>
        <dbReference type="Pfam" id="PF14648"/>
    </source>
</evidence>
<feature type="domain" description="FAM91 C-terminal" evidence="4">
    <location>
        <begin position="825"/>
        <end position="944"/>
    </location>
</feature>
<evidence type="ECO:0000256" key="1">
    <source>
        <dbReference type="ARBA" id="ARBA00010319"/>
    </source>
</evidence>
<feature type="domain" description="FAM91 C-terminal" evidence="4">
    <location>
        <begin position="367"/>
        <end position="647"/>
    </location>
</feature>
<dbReference type="InterPro" id="IPR028097">
    <property type="entry name" value="FAM91_C_dom"/>
</dbReference>
<dbReference type="Pfam" id="PF14647">
    <property type="entry name" value="FAM91_N"/>
    <property type="match status" value="1"/>
</dbReference>
<evidence type="ECO:0000259" key="3">
    <source>
        <dbReference type="Pfam" id="PF14647"/>
    </source>
</evidence>
<feature type="domain" description="FAM91 N-terminal" evidence="3">
    <location>
        <begin position="9"/>
        <end position="315"/>
    </location>
</feature>
<comment type="similarity">
    <text evidence="1">Belongs to the FAM91 family.</text>
</comment>
<evidence type="ECO:0000256" key="2">
    <source>
        <dbReference type="SAM" id="MobiDB-lite"/>
    </source>
</evidence>
<name>A0A8K0GLT2_IGNLU</name>
<dbReference type="PANTHER" id="PTHR28441">
    <property type="entry name" value="PROTEIN FAM91A1"/>
    <property type="match status" value="1"/>
</dbReference>
<evidence type="ECO:0008006" key="7">
    <source>
        <dbReference type="Google" id="ProtNLM"/>
    </source>
</evidence>
<reference evidence="5" key="1">
    <citation type="submission" date="2019-08" db="EMBL/GenBank/DDBJ databases">
        <title>The genome of the North American firefly Photinus pyralis.</title>
        <authorList>
            <consortium name="Photinus pyralis genome working group"/>
            <person name="Fallon T.R."/>
            <person name="Sander Lower S.E."/>
            <person name="Weng J.-K."/>
        </authorList>
    </citation>
    <scope>NUCLEOTIDE SEQUENCE</scope>
    <source>
        <strain evidence="5">TRF0915ILg1</strain>
        <tissue evidence="5">Whole body</tissue>
    </source>
</reference>
<keyword evidence="6" id="KW-1185">Reference proteome</keyword>
<proteinExistence type="inferred from homology"/>
<accession>A0A8K0GLT2</accession>
<dbReference type="AlphaFoldDB" id="A0A8K0GLT2"/>
<protein>
    <recommendedName>
        <fullName evidence="7">Protein FAM91A1</fullName>
    </recommendedName>
</protein>
<gene>
    <name evidence="5" type="ORF">ILUMI_01379</name>
</gene>
<dbReference type="InterPro" id="IPR028091">
    <property type="entry name" value="FAM91_N_dom"/>
</dbReference>
<dbReference type="OrthoDB" id="275996at2759"/>
<dbReference type="PANTHER" id="PTHR28441:SF2">
    <property type="entry name" value="PROTEIN FAM91A1"/>
    <property type="match status" value="1"/>
</dbReference>
<feature type="region of interest" description="Disordered" evidence="2">
    <location>
        <begin position="341"/>
        <end position="363"/>
    </location>
</feature>
<comment type="caution">
    <text evidence="5">The sequence shown here is derived from an EMBL/GenBank/DDBJ whole genome shotgun (WGS) entry which is preliminary data.</text>
</comment>
<dbReference type="PROSITE" id="PS50096">
    <property type="entry name" value="IQ"/>
    <property type="match status" value="1"/>
</dbReference>
<evidence type="ECO:0000313" key="5">
    <source>
        <dbReference type="EMBL" id="KAF2904814.1"/>
    </source>
</evidence>
<dbReference type="InterPro" id="IPR039199">
    <property type="entry name" value="FAM91"/>
</dbReference>
<dbReference type="Pfam" id="PF14648">
    <property type="entry name" value="FAM91_C"/>
    <property type="match status" value="2"/>
</dbReference>
<dbReference type="EMBL" id="VTPC01000674">
    <property type="protein sequence ID" value="KAF2904814.1"/>
    <property type="molecule type" value="Genomic_DNA"/>
</dbReference>
<evidence type="ECO:0000313" key="6">
    <source>
        <dbReference type="Proteomes" id="UP000801492"/>
    </source>
</evidence>
<organism evidence="5 6">
    <name type="scientific">Ignelater luminosus</name>
    <name type="common">Cucubano</name>
    <name type="synonym">Pyrophorus luminosus</name>
    <dbReference type="NCBI Taxonomy" id="2038154"/>
    <lineage>
        <taxon>Eukaryota</taxon>
        <taxon>Metazoa</taxon>
        <taxon>Ecdysozoa</taxon>
        <taxon>Arthropoda</taxon>
        <taxon>Hexapoda</taxon>
        <taxon>Insecta</taxon>
        <taxon>Pterygota</taxon>
        <taxon>Neoptera</taxon>
        <taxon>Endopterygota</taxon>
        <taxon>Coleoptera</taxon>
        <taxon>Polyphaga</taxon>
        <taxon>Elateriformia</taxon>
        <taxon>Elateroidea</taxon>
        <taxon>Elateridae</taxon>
        <taxon>Agrypninae</taxon>
        <taxon>Pyrophorini</taxon>
        <taxon>Ignelater</taxon>
    </lineage>
</organism>